<feature type="region of interest" description="Disordered" evidence="4">
    <location>
        <begin position="152"/>
        <end position="242"/>
    </location>
</feature>
<evidence type="ECO:0000313" key="5">
    <source>
        <dbReference type="EMBL" id="WOO83328.1"/>
    </source>
</evidence>
<dbReference type="GeneID" id="87810031"/>
<dbReference type="GO" id="GO:0005634">
    <property type="term" value="C:nucleus"/>
    <property type="evidence" value="ECO:0007669"/>
    <property type="project" value="TreeGrafter"/>
</dbReference>
<feature type="compositionally biased region" description="Basic and acidic residues" evidence="4">
    <location>
        <begin position="700"/>
        <end position="710"/>
    </location>
</feature>
<proteinExistence type="predicted"/>
<dbReference type="SMART" id="SM00320">
    <property type="entry name" value="WD40"/>
    <property type="match status" value="5"/>
</dbReference>
<dbReference type="PROSITE" id="PS50082">
    <property type="entry name" value="WD_REPEATS_2"/>
    <property type="match status" value="2"/>
</dbReference>
<dbReference type="InterPro" id="IPR001680">
    <property type="entry name" value="WD40_rpt"/>
</dbReference>
<dbReference type="RefSeq" id="XP_062629354.1">
    <property type="nucleotide sequence ID" value="XM_062773370.1"/>
</dbReference>
<evidence type="ECO:0000256" key="4">
    <source>
        <dbReference type="SAM" id="MobiDB-lite"/>
    </source>
</evidence>
<keyword evidence="6" id="KW-1185">Reference proteome</keyword>
<dbReference type="SUPFAM" id="SSF50978">
    <property type="entry name" value="WD40 repeat-like"/>
    <property type="match status" value="1"/>
</dbReference>
<dbReference type="PANTHER" id="PTHR14107:SF16">
    <property type="entry name" value="AT02583P"/>
    <property type="match status" value="1"/>
</dbReference>
<dbReference type="GO" id="GO:0051286">
    <property type="term" value="C:cell tip"/>
    <property type="evidence" value="ECO:0007669"/>
    <property type="project" value="TreeGrafter"/>
</dbReference>
<dbReference type="Proteomes" id="UP000827549">
    <property type="component" value="Chromosome 5"/>
</dbReference>
<evidence type="ECO:0000256" key="3">
    <source>
        <dbReference type="PROSITE-ProRule" id="PRU00221"/>
    </source>
</evidence>
<evidence type="ECO:0000256" key="2">
    <source>
        <dbReference type="ARBA" id="ARBA00022737"/>
    </source>
</evidence>
<dbReference type="InterPro" id="IPR036322">
    <property type="entry name" value="WD40_repeat_dom_sf"/>
</dbReference>
<gene>
    <name evidence="5" type="primary">creC</name>
    <name evidence="5" type="ORF">LOC62_05G006856</name>
</gene>
<evidence type="ECO:0000313" key="6">
    <source>
        <dbReference type="Proteomes" id="UP000827549"/>
    </source>
</evidence>
<dbReference type="Gene3D" id="2.130.10.10">
    <property type="entry name" value="YVTN repeat-like/Quinoprotein amine dehydrogenase"/>
    <property type="match status" value="1"/>
</dbReference>
<feature type="repeat" description="WD" evidence="3">
    <location>
        <begin position="511"/>
        <end position="552"/>
    </location>
</feature>
<dbReference type="Pfam" id="PF00400">
    <property type="entry name" value="WD40"/>
    <property type="match status" value="3"/>
</dbReference>
<dbReference type="GO" id="GO:0045013">
    <property type="term" value="P:carbon catabolite repression of transcription"/>
    <property type="evidence" value="ECO:0007669"/>
    <property type="project" value="TreeGrafter"/>
</dbReference>
<feature type="region of interest" description="Disordered" evidence="4">
    <location>
        <begin position="683"/>
        <end position="710"/>
    </location>
</feature>
<dbReference type="AlphaFoldDB" id="A0AAF0YAS1"/>
<name>A0AAF0YAS1_9TREE</name>
<protein>
    <submittedName>
        <fullName evidence="5">Catabolite repression protein creC</fullName>
    </submittedName>
</protein>
<keyword evidence="1 3" id="KW-0853">WD repeat</keyword>
<accession>A0AAF0YAS1</accession>
<keyword evidence="2" id="KW-0677">Repeat</keyword>
<feature type="compositionally biased region" description="Acidic residues" evidence="4">
    <location>
        <begin position="169"/>
        <end position="183"/>
    </location>
</feature>
<evidence type="ECO:0000256" key="1">
    <source>
        <dbReference type="ARBA" id="ARBA00022574"/>
    </source>
</evidence>
<sequence>MELYIPPPTSYLPRLPPPRPVLPTVPVVPPPDLPDVLTAPEGTYTLAKGTFPDVELPGPLPMDIGRPGLPVASGGIIGAGGFGMTSPGFVPMPTLSSPNIFAVSSGATLVNGQWQPGHPTRVNFADVWYPARVAGKDGGFGALVRLGLGKKAAETPQAQSSEAPPQLYDNEDEYSDSDTEMSSDDGHTPAAMHDSIVTPNAPNPNAPNAANNAKGKGGFGKSGSNNKKQDKDKSLSNARGGIITRVSPNLQLSSIMDEKGKNGGERVRWAFWNMGRLFCWAEEGGVTENLASVVFQVPPTAHAISQLTVGPERQDIVVGLETGDLVHLDFINDRTERFNVAGKLIKSAVTGVHFDPRGGDRFIASFADNSVAQFCLFAEEPNDAAWAHISALPRPWTNFFDSQTAAAARARTPGSQGSGAVANGDSHHEREQFLDKLLIWKNADWNLPADKKGEDRHPWAGKNPMAVYRLGCETELTAMAYSPDGRWLAVTTKDGLLRLIDNEEERVTDVFEPYFGSLNCVAWSPDSRFVAVGGQDDLVTVYSARESRLVARCQGHTGFVTCIAFDPTRRSEGRGYRFGSVGEDGKLLLWDFSAAALRKPRHHHSNSSHFRVQGAGSTASLTRSGTIIPVEPDGAFYHKSPPKSEVAMLQPVLARVVEGNLMTSVHMGPKTIATVSRAGSFKFWSRPPRVPRAKRTTKPGGKDEKKREHA</sequence>
<feature type="region of interest" description="Disordered" evidence="4">
    <location>
        <begin position="405"/>
        <end position="427"/>
    </location>
</feature>
<dbReference type="InterPro" id="IPR051362">
    <property type="entry name" value="WD_repeat_creC_regulators"/>
</dbReference>
<organism evidence="5 6">
    <name type="scientific">Vanrija pseudolonga</name>
    <dbReference type="NCBI Taxonomy" id="143232"/>
    <lineage>
        <taxon>Eukaryota</taxon>
        <taxon>Fungi</taxon>
        <taxon>Dikarya</taxon>
        <taxon>Basidiomycota</taxon>
        <taxon>Agaricomycotina</taxon>
        <taxon>Tremellomycetes</taxon>
        <taxon>Trichosporonales</taxon>
        <taxon>Trichosporonaceae</taxon>
        <taxon>Vanrija</taxon>
    </lineage>
</organism>
<dbReference type="InterPro" id="IPR015943">
    <property type="entry name" value="WD40/YVTN_repeat-like_dom_sf"/>
</dbReference>
<dbReference type="EMBL" id="CP086718">
    <property type="protein sequence ID" value="WOO83328.1"/>
    <property type="molecule type" value="Genomic_DNA"/>
</dbReference>
<reference evidence="5" key="1">
    <citation type="submission" date="2023-10" db="EMBL/GenBank/DDBJ databases">
        <authorList>
            <person name="Noh H."/>
        </authorList>
    </citation>
    <scope>NUCLEOTIDE SEQUENCE</scope>
    <source>
        <strain evidence="5">DUCC4014</strain>
    </source>
</reference>
<feature type="repeat" description="WD" evidence="3">
    <location>
        <begin position="553"/>
        <end position="600"/>
    </location>
</feature>
<dbReference type="PANTHER" id="PTHR14107">
    <property type="entry name" value="WD REPEAT PROTEIN"/>
    <property type="match status" value="1"/>
</dbReference>
<dbReference type="GO" id="GO:0032153">
    <property type="term" value="C:cell division site"/>
    <property type="evidence" value="ECO:0007669"/>
    <property type="project" value="TreeGrafter"/>
</dbReference>